<protein>
    <submittedName>
        <fullName evidence="1">Uncharacterized protein</fullName>
    </submittedName>
</protein>
<proteinExistence type="predicted"/>
<dbReference type="EMBL" id="MK072408">
    <property type="protein sequence ID" value="AYV84449.1"/>
    <property type="molecule type" value="Genomic_DNA"/>
</dbReference>
<name>A0A3G5AGD0_9VIRU</name>
<sequence length="36" mass="4332">MSCSIIRDWVFWLIFLAVNQNMMITERVAMKIMLVK</sequence>
<reference evidence="1" key="1">
    <citation type="submission" date="2018-10" db="EMBL/GenBank/DDBJ databases">
        <title>Hidden diversity of soil giant viruses.</title>
        <authorList>
            <person name="Schulz F."/>
            <person name="Alteio L."/>
            <person name="Goudeau D."/>
            <person name="Ryan E.M."/>
            <person name="Malmstrom R.R."/>
            <person name="Blanchard J."/>
            <person name="Woyke T."/>
        </authorList>
    </citation>
    <scope>NUCLEOTIDE SEQUENCE</scope>
    <source>
        <strain evidence="1">HYV1</strain>
    </source>
</reference>
<organism evidence="1">
    <name type="scientific">Hyperionvirus sp</name>
    <dbReference type="NCBI Taxonomy" id="2487770"/>
    <lineage>
        <taxon>Viruses</taxon>
        <taxon>Varidnaviria</taxon>
        <taxon>Bamfordvirae</taxon>
        <taxon>Nucleocytoviricota</taxon>
        <taxon>Megaviricetes</taxon>
        <taxon>Imitervirales</taxon>
        <taxon>Mimiviridae</taxon>
        <taxon>Klosneuvirinae</taxon>
    </lineage>
</organism>
<gene>
    <name evidence="1" type="ORF">Hyperionvirus26_4</name>
</gene>
<accession>A0A3G5AGD0</accession>
<evidence type="ECO:0000313" key="1">
    <source>
        <dbReference type="EMBL" id="AYV84449.1"/>
    </source>
</evidence>